<evidence type="ECO:0000313" key="15">
    <source>
        <dbReference type="Proteomes" id="UP000001074"/>
    </source>
</evidence>
<reference evidence="14 15" key="1">
    <citation type="journal article" date="2011" name="Nature">
        <title>A high-resolution map of human evolutionary constraint using 29 mammals.</title>
        <authorList>
            <person name="Lindblad-Toh K."/>
            <person name="Garber M."/>
            <person name="Zuk O."/>
            <person name="Lin M.F."/>
            <person name="Parker B.J."/>
            <person name="Washietl S."/>
            <person name="Kheradpour P."/>
            <person name="Ernst J."/>
            <person name="Jordan G."/>
            <person name="Mauceli E."/>
            <person name="Ward L.D."/>
            <person name="Lowe C.B."/>
            <person name="Holloway A.K."/>
            <person name="Clamp M."/>
            <person name="Gnerre S."/>
            <person name="Alfoldi J."/>
            <person name="Beal K."/>
            <person name="Chang J."/>
            <person name="Clawson H."/>
            <person name="Cuff J."/>
            <person name="Di Palma F."/>
            <person name="Fitzgerald S."/>
            <person name="Flicek P."/>
            <person name="Guttman M."/>
            <person name="Hubisz M.J."/>
            <person name="Jaffe D.B."/>
            <person name="Jungreis I."/>
            <person name="Kent W.J."/>
            <person name="Kostka D."/>
            <person name="Lara M."/>
            <person name="Martins A.L."/>
            <person name="Massingham T."/>
            <person name="Moltke I."/>
            <person name="Raney B.J."/>
            <person name="Rasmussen M.D."/>
            <person name="Robinson J."/>
            <person name="Stark A."/>
            <person name="Vilella A.J."/>
            <person name="Wen J."/>
            <person name="Xie X."/>
            <person name="Zody M.C."/>
            <person name="Baldwin J."/>
            <person name="Bloom T."/>
            <person name="Chin C.W."/>
            <person name="Heiman D."/>
            <person name="Nicol R."/>
            <person name="Nusbaum C."/>
            <person name="Young S."/>
            <person name="Wilkinson J."/>
            <person name="Worley K.C."/>
            <person name="Kovar C.L."/>
            <person name="Muzny D.M."/>
            <person name="Gibbs R.A."/>
            <person name="Cree A."/>
            <person name="Dihn H.H."/>
            <person name="Fowler G."/>
            <person name="Jhangiani S."/>
            <person name="Joshi V."/>
            <person name="Lee S."/>
            <person name="Lewis L.R."/>
            <person name="Nazareth L.V."/>
            <person name="Okwuonu G."/>
            <person name="Santibanez J."/>
            <person name="Warren W.C."/>
            <person name="Mardis E.R."/>
            <person name="Weinstock G.M."/>
            <person name="Wilson R.K."/>
            <person name="Delehaunty K."/>
            <person name="Dooling D."/>
            <person name="Fronik C."/>
            <person name="Fulton L."/>
            <person name="Fulton B."/>
            <person name="Graves T."/>
            <person name="Minx P."/>
            <person name="Sodergren E."/>
            <person name="Birney E."/>
            <person name="Margulies E.H."/>
            <person name="Herrero J."/>
            <person name="Green E.D."/>
            <person name="Haussler D."/>
            <person name="Siepel A."/>
            <person name="Goldman N."/>
            <person name="Pollard K.S."/>
            <person name="Pedersen J.S."/>
            <person name="Lander E.S."/>
            <person name="Kellis M."/>
        </authorList>
    </citation>
    <scope>NUCLEOTIDE SEQUENCE [LARGE SCALE GENOMIC DNA]</scope>
</reference>
<organism evidence="14 15">
    <name type="scientific">Myotis lucifugus</name>
    <name type="common">Little brown bat</name>
    <dbReference type="NCBI Taxonomy" id="59463"/>
    <lineage>
        <taxon>Eukaryota</taxon>
        <taxon>Metazoa</taxon>
        <taxon>Chordata</taxon>
        <taxon>Craniata</taxon>
        <taxon>Vertebrata</taxon>
        <taxon>Euteleostomi</taxon>
        <taxon>Mammalia</taxon>
        <taxon>Eutheria</taxon>
        <taxon>Laurasiatheria</taxon>
        <taxon>Chiroptera</taxon>
        <taxon>Yangochiroptera</taxon>
        <taxon>Vespertilionidae</taxon>
        <taxon>Myotis</taxon>
    </lineage>
</organism>
<keyword evidence="3 12" id="KW-0732">Signal</keyword>
<dbReference type="Ensembl" id="ENSMLUT00000003674.2">
    <property type="protein sequence ID" value="ENSMLUP00000003347.2"/>
    <property type="gene ID" value="ENSMLUG00000003675.2"/>
</dbReference>
<dbReference type="InParanoid" id="G1P0Q3"/>
<dbReference type="PANTHER" id="PTHR11005">
    <property type="entry name" value="LYSOSOMAL ACID LIPASE-RELATED"/>
    <property type="match status" value="1"/>
</dbReference>
<dbReference type="InterPro" id="IPR000073">
    <property type="entry name" value="AB_hydrolase_1"/>
</dbReference>
<feature type="signal peptide" evidence="12">
    <location>
        <begin position="1"/>
        <end position="29"/>
    </location>
</feature>
<reference evidence="14" key="2">
    <citation type="submission" date="2025-08" db="UniProtKB">
        <authorList>
            <consortium name="Ensembl"/>
        </authorList>
    </citation>
    <scope>IDENTIFICATION</scope>
</reference>
<feature type="domain" description="AB hydrolase-1" evidence="13">
    <location>
        <begin position="88"/>
        <end position="387"/>
    </location>
</feature>
<reference evidence="14" key="3">
    <citation type="submission" date="2025-09" db="UniProtKB">
        <authorList>
            <consortium name="Ensembl"/>
        </authorList>
    </citation>
    <scope>IDENTIFICATION</scope>
</reference>
<accession>G1P0Q3</accession>
<comment type="function">
    <text evidence="7">Catalyzes the hydrolysis of triacylglycerols to yield free fatty acids, diacylglycerol, monoacylglycerol, and glycerol. Shows a preferential hydrolysis at the sn-3 position of triacylglycerol.</text>
</comment>
<comment type="similarity">
    <text evidence="2 10">Belongs to the AB hydrolase superfamily. Lipase family.</text>
</comment>
<evidence type="ECO:0000256" key="9">
    <source>
        <dbReference type="ARBA" id="ARBA00051822"/>
    </source>
</evidence>
<name>G1P0Q3_MYOLU</name>
<keyword evidence="4 10" id="KW-0442">Lipid degradation</keyword>
<comment type="catalytic activity">
    <reaction evidence="1">
        <text>a triacylglycerol + H2O = a diacylglycerol + a fatty acid + H(+)</text>
        <dbReference type="Rhea" id="RHEA:12044"/>
        <dbReference type="ChEBI" id="CHEBI:15377"/>
        <dbReference type="ChEBI" id="CHEBI:15378"/>
        <dbReference type="ChEBI" id="CHEBI:17855"/>
        <dbReference type="ChEBI" id="CHEBI:18035"/>
        <dbReference type="ChEBI" id="CHEBI:28868"/>
        <dbReference type="EC" id="3.1.1.3"/>
    </reaction>
</comment>
<evidence type="ECO:0000256" key="8">
    <source>
        <dbReference type="ARBA" id="ARBA00050265"/>
    </source>
</evidence>
<dbReference type="SUPFAM" id="SSF53474">
    <property type="entry name" value="alpha/beta-Hydrolases"/>
    <property type="match status" value="1"/>
</dbReference>
<dbReference type="Gene3D" id="3.40.50.1820">
    <property type="entry name" value="alpha/beta hydrolase"/>
    <property type="match status" value="1"/>
</dbReference>
<evidence type="ECO:0000256" key="3">
    <source>
        <dbReference type="ARBA" id="ARBA00022729"/>
    </source>
</evidence>
<evidence type="ECO:0000256" key="5">
    <source>
        <dbReference type="ARBA" id="ARBA00023098"/>
    </source>
</evidence>
<keyword evidence="10" id="KW-0378">Hydrolase</keyword>
<evidence type="ECO:0000256" key="7">
    <source>
        <dbReference type="ARBA" id="ARBA00045163"/>
    </source>
</evidence>
<evidence type="ECO:0000313" key="14">
    <source>
        <dbReference type="Ensembl" id="ENSMLUP00000003347.2"/>
    </source>
</evidence>
<evidence type="ECO:0000256" key="11">
    <source>
        <dbReference type="PIRSR" id="PIRSR000862-1"/>
    </source>
</evidence>
<evidence type="ECO:0000256" key="12">
    <source>
        <dbReference type="SAM" id="SignalP"/>
    </source>
</evidence>
<feature type="active site" description="Charge relay system" evidence="11">
    <location>
        <position position="353"/>
    </location>
</feature>
<dbReference type="AlphaFoldDB" id="G1P0Q3"/>
<evidence type="ECO:0000256" key="10">
    <source>
        <dbReference type="PIRNR" id="PIRNR000862"/>
    </source>
</evidence>
<dbReference type="EMBL" id="AAPE02032851">
    <property type="status" value="NOT_ANNOTATED_CDS"/>
    <property type="molecule type" value="Genomic_DNA"/>
</dbReference>
<gene>
    <name evidence="14" type="primary">LIPF</name>
</gene>
<dbReference type="eggNOG" id="KOG2624">
    <property type="taxonomic scope" value="Eukaryota"/>
</dbReference>
<dbReference type="GO" id="GO:0004806">
    <property type="term" value="F:triacylglycerol lipase activity"/>
    <property type="evidence" value="ECO:0007669"/>
    <property type="project" value="UniProtKB-EC"/>
</dbReference>
<evidence type="ECO:0000256" key="6">
    <source>
        <dbReference type="ARBA" id="ARBA00023180"/>
    </source>
</evidence>
<dbReference type="InterPro" id="IPR025483">
    <property type="entry name" value="Lipase_euk"/>
</dbReference>
<evidence type="ECO:0000256" key="1">
    <source>
        <dbReference type="ARBA" id="ARBA00001024"/>
    </source>
</evidence>
<comment type="catalytic activity">
    <reaction evidence="8">
        <text>1,2,3-tri-(9Z-octadecenoyl)-glycerol + H2O = 1,2-di-(9Z-octadecenoyl)-sn-glycerol + (9Z)-octadecenoate + H(+)</text>
        <dbReference type="Rhea" id="RHEA:39931"/>
        <dbReference type="ChEBI" id="CHEBI:15377"/>
        <dbReference type="ChEBI" id="CHEBI:15378"/>
        <dbReference type="ChEBI" id="CHEBI:30823"/>
        <dbReference type="ChEBI" id="CHEBI:52333"/>
        <dbReference type="ChEBI" id="CHEBI:53753"/>
    </reaction>
    <physiologicalReaction direction="left-to-right" evidence="8">
        <dbReference type="Rhea" id="RHEA:39932"/>
    </physiologicalReaction>
</comment>
<evidence type="ECO:0000256" key="2">
    <source>
        <dbReference type="ARBA" id="ARBA00010701"/>
    </source>
</evidence>
<dbReference type="EMBL" id="AAPE02032852">
    <property type="status" value="NOT_ANNOTATED_CDS"/>
    <property type="molecule type" value="Genomic_DNA"/>
</dbReference>
<dbReference type="GeneTree" id="ENSGT00940000161066"/>
<sequence length="408" mass="46369">NYSSISGRTKMWLLLTVASLISALGTTHGFFGTLSHESPEVTMNISQMISYWGYPSEEYEVITEDGYIIMLNFLGYMTKIIVNSSQRPVVFLQHGLLTSATNWIANLPNNSLGFLLADAGYDVWLGNSRGNTWARRNIYYSPNSAEFWAFSFDEMAKYDLPATIDFIVKKTGQEKLHYVGHSQGTTIGFIAFSTNPKLAKKIKAFYALAPVATVKYIKSPLKELKLIPSFLFKVIFGNKEFFPHNYFDEFLGTELCSRKILNELCSNALFIICGFDYKNLNMSRLDVYLSHNPAGTSVQNMLHWSQAVRSGKFQAFDWGSPVQNMMHFNQPTPPIYSVTDMNVPIAVWNGGKDWLADPQDVDLLLPKLPNLIYHKNIPFYNHLDFIWAMDAPQEVYNEIVNLMGKDQN</sequence>
<dbReference type="EMBL" id="AAPE02032850">
    <property type="status" value="NOT_ANNOTATED_CDS"/>
    <property type="molecule type" value="Genomic_DNA"/>
</dbReference>
<dbReference type="HOGENOM" id="CLU_010974_0_0_1"/>
<proteinExistence type="inferred from homology"/>
<evidence type="ECO:0000259" key="13">
    <source>
        <dbReference type="Pfam" id="PF00561"/>
    </source>
</evidence>
<evidence type="ECO:0000256" key="4">
    <source>
        <dbReference type="ARBA" id="ARBA00022963"/>
    </source>
</evidence>
<dbReference type="OMA" id="WSRRNLY"/>
<feature type="active site" description="Nucleophile" evidence="11">
    <location>
        <position position="182"/>
    </location>
</feature>
<keyword evidence="5" id="KW-0443">Lipid metabolism</keyword>
<dbReference type="FunCoup" id="G1P0Q3">
    <property type="interactions" value="107"/>
</dbReference>
<dbReference type="Proteomes" id="UP000001074">
    <property type="component" value="Unassembled WGS sequence"/>
</dbReference>
<dbReference type="Pfam" id="PF00561">
    <property type="entry name" value="Abhydrolase_1"/>
    <property type="match status" value="1"/>
</dbReference>
<comment type="catalytic activity">
    <reaction evidence="9">
        <text>1,2,3-trioctanoylglycerol + H2O = 1,2-dioctanoyl-sn-glycerol + octanoate + H(+)</text>
        <dbReference type="Rhea" id="RHEA:40047"/>
        <dbReference type="ChEBI" id="CHEBI:15377"/>
        <dbReference type="ChEBI" id="CHEBI:15378"/>
        <dbReference type="ChEBI" id="CHEBI:25646"/>
        <dbReference type="ChEBI" id="CHEBI:76978"/>
        <dbReference type="ChEBI" id="CHEBI:76979"/>
    </reaction>
    <physiologicalReaction direction="left-to-right" evidence="9">
        <dbReference type="Rhea" id="RHEA:40048"/>
    </physiologicalReaction>
</comment>
<feature type="active site" description="Charge relay system" evidence="11">
    <location>
        <position position="382"/>
    </location>
</feature>
<dbReference type="STRING" id="59463.ENSMLUP00000003347"/>
<dbReference type="InterPro" id="IPR029058">
    <property type="entry name" value="AB_hydrolase_fold"/>
</dbReference>
<dbReference type="PIRSF" id="PIRSF000862">
    <property type="entry name" value="Steryl_ester_lip"/>
    <property type="match status" value="1"/>
</dbReference>
<feature type="chain" id="PRO_5003416427" description="Lipase" evidence="12">
    <location>
        <begin position="30"/>
        <end position="408"/>
    </location>
</feature>
<dbReference type="FunFam" id="3.40.50.1820:FF:000012">
    <property type="entry name" value="Lipase"/>
    <property type="match status" value="1"/>
</dbReference>
<protein>
    <recommendedName>
        <fullName evidence="10">Lipase</fullName>
    </recommendedName>
</protein>
<keyword evidence="6" id="KW-0325">Glycoprotein</keyword>
<dbReference type="GO" id="GO:0016042">
    <property type="term" value="P:lipid catabolic process"/>
    <property type="evidence" value="ECO:0007669"/>
    <property type="project" value="UniProtKB-KW"/>
</dbReference>
<keyword evidence="15" id="KW-1185">Reference proteome</keyword>